<keyword evidence="7 9" id="KW-0496">Mitochondrion</keyword>
<proteinExistence type="inferred from homology"/>
<dbReference type="Pfam" id="PF05405">
    <property type="entry name" value="Mt_ATP-synt_B"/>
    <property type="match status" value="1"/>
</dbReference>
<comment type="subunit">
    <text evidence="9">F-type ATPases have 2 components, CF(1) - the catalytic core - and CF(0) - the membrane proton channel. CF(1) and CF(0) have multiple subunits.</text>
</comment>
<gene>
    <name evidence="11" type="primary">LOC101856364</name>
</gene>
<evidence type="ECO:0000256" key="5">
    <source>
        <dbReference type="ARBA" id="ARBA00022792"/>
    </source>
</evidence>
<evidence type="ECO:0000313" key="11">
    <source>
        <dbReference type="RefSeq" id="XP_012941150.1"/>
    </source>
</evidence>
<keyword evidence="4 9" id="KW-0375">Hydrogen ion transport</keyword>
<sequence>MLSAFRTGALRSIVQGHGTFKVLSVVPARNASAPSKQDRIDTWDYVNSVYFGPERDMKNFPHPTQPAQHEPVRMGVLPASWFEFFYPKTGVTGPYVFLGGMTLWMMSKEIMVVDHYFWEFPAFWAMVYWVSTSPKMGPKLKQYISDKIEMRKNILYERPLAKMRDAEEKNISNLQRLLEECETASFVNQAKKEGVELQLEAAYRQRLNTAFQEVKKRLDYEVEITNVKRKFEQDHMVNWIVSSVTKSITPQQEKESIQSCIQTLKQLASKQTAAA</sequence>
<dbReference type="Gene3D" id="1.20.5.2210">
    <property type="match status" value="1"/>
</dbReference>
<dbReference type="SUPFAM" id="SSF161060">
    <property type="entry name" value="ATP synthase B chain-like"/>
    <property type="match status" value="1"/>
</dbReference>
<dbReference type="RefSeq" id="XP_012941150.1">
    <property type="nucleotide sequence ID" value="XM_013085696.2"/>
</dbReference>
<protein>
    <recommendedName>
        <fullName evidence="9">ATP synthase subunit b</fullName>
    </recommendedName>
</protein>
<evidence type="ECO:0000256" key="4">
    <source>
        <dbReference type="ARBA" id="ARBA00022781"/>
    </source>
</evidence>
<reference evidence="11" key="1">
    <citation type="submission" date="2025-08" db="UniProtKB">
        <authorList>
            <consortium name="RefSeq"/>
        </authorList>
    </citation>
    <scope>IDENTIFICATION</scope>
</reference>
<dbReference type="PANTHER" id="PTHR12733">
    <property type="entry name" value="MITOCHONDRIAL ATP SYNTHASE B CHAIN"/>
    <property type="match status" value="1"/>
</dbReference>
<organism evidence="10 11">
    <name type="scientific">Aplysia californica</name>
    <name type="common">California sea hare</name>
    <dbReference type="NCBI Taxonomy" id="6500"/>
    <lineage>
        <taxon>Eukaryota</taxon>
        <taxon>Metazoa</taxon>
        <taxon>Spiralia</taxon>
        <taxon>Lophotrochozoa</taxon>
        <taxon>Mollusca</taxon>
        <taxon>Gastropoda</taxon>
        <taxon>Heterobranchia</taxon>
        <taxon>Euthyneura</taxon>
        <taxon>Tectipleura</taxon>
        <taxon>Aplysiida</taxon>
        <taxon>Aplysioidea</taxon>
        <taxon>Aplysiidae</taxon>
        <taxon>Aplysia</taxon>
    </lineage>
</organism>
<dbReference type="InterPro" id="IPR013837">
    <property type="entry name" value="ATP_synth_F0_suB"/>
</dbReference>
<dbReference type="GeneID" id="101856364"/>
<evidence type="ECO:0000256" key="6">
    <source>
        <dbReference type="ARBA" id="ARBA00023065"/>
    </source>
</evidence>
<comment type="subcellular location">
    <subcellularLocation>
        <location evidence="9">Mitochondrion</location>
    </subcellularLocation>
    <subcellularLocation>
        <location evidence="9">Mitochondrion inner membrane</location>
    </subcellularLocation>
</comment>
<dbReference type="Proteomes" id="UP000694888">
    <property type="component" value="Unplaced"/>
</dbReference>
<name>A0ABM1A5D9_APLCA</name>
<evidence type="ECO:0000256" key="9">
    <source>
        <dbReference type="RuleBase" id="RU368017"/>
    </source>
</evidence>
<keyword evidence="6 9" id="KW-0406">Ion transport</keyword>
<keyword evidence="10" id="KW-1185">Reference proteome</keyword>
<keyword evidence="2 9" id="KW-0813">Transport</keyword>
<evidence type="ECO:0000256" key="8">
    <source>
        <dbReference type="ARBA" id="ARBA00023136"/>
    </source>
</evidence>
<evidence type="ECO:0000256" key="3">
    <source>
        <dbReference type="ARBA" id="ARBA00022547"/>
    </source>
</evidence>
<keyword evidence="5 9" id="KW-0999">Mitochondrion inner membrane</keyword>
<evidence type="ECO:0000256" key="2">
    <source>
        <dbReference type="ARBA" id="ARBA00022448"/>
    </source>
</evidence>
<evidence type="ECO:0000256" key="1">
    <source>
        <dbReference type="ARBA" id="ARBA00007479"/>
    </source>
</evidence>
<evidence type="ECO:0000313" key="10">
    <source>
        <dbReference type="Proteomes" id="UP000694888"/>
    </source>
</evidence>
<keyword evidence="8 9" id="KW-0472">Membrane</keyword>
<comment type="similarity">
    <text evidence="1 9">Belongs to the eukaryotic ATPase B chain family.</text>
</comment>
<keyword evidence="3 9" id="KW-0138">CF(0)</keyword>
<dbReference type="InterPro" id="IPR008688">
    <property type="entry name" value="ATP_synth_Bsub_B/MI25"/>
</dbReference>
<dbReference type="PANTHER" id="PTHR12733:SF3">
    <property type="entry name" value="ATP SYNTHASE F(0) COMPLEX SUBUNIT B1, MITOCHONDRIAL"/>
    <property type="match status" value="1"/>
</dbReference>
<evidence type="ECO:0000256" key="7">
    <source>
        <dbReference type="ARBA" id="ARBA00023128"/>
    </source>
</evidence>
<accession>A0ABM1A5D9</accession>
<comment type="function">
    <text evidence="9">Subunit b, of the mitochondrial membrane ATP synthase complex (F(1)F(0) ATP synthase or Complex V) that produces ATP from ADP in the presence of a proton gradient across the membrane which is generated by electron transport complexes of the respiratory chain. ATP synthase complex consist of a soluble F(1) head domain - the catalytic core - and a membrane F(1) domain - the membrane proton channel. These two domains are linked by a central stalk rotating inside the F(1) region and a stationary peripheral stalk. During catalysis, ATP synthesis in the catalytic domain of F(1) is coupled via a rotary mechanism of the central stalk subunits to proton translocation. In vivo, can only synthesize ATP although its ATP hydrolase activity can be activated artificially in vitro. Part of the complex F(0) domain. Part of the complex F(0) domain and the peripheric stalk, which acts as a stator to hold the catalytic alpha(3)beta(3) subcomplex and subunit a/ATP6 static relative to the rotary elements.</text>
</comment>